<accession>A0ABV6FS54</accession>
<dbReference type="InterPro" id="IPR008551">
    <property type="entry name" value="TANGO2"/>
</dbReference>
<dbReference type="Proteomes" id="UP001589797">
    <property type="component" value="Unassembled WGS sequence"/>
</dbReference>
<dbReference type="EMBL" id="JBHLWI010000022">
    <property type="protein sequence ID" value="MFC0262703.1"/>
    <property type="molecule type" value="Genomic_DNA"/>
</dbReference>
<feature type="region of interest" description="Disordered" evidence="1">
    <location>
        <begin position="170"/>
        <end position="193"/>
    </location>
</feature>
<gene>
    <name evidence="2" type="ORF">ACFFIP_08415</name>
</gene>
<evidence type="ECO:0000256" key="1">
    <source>
        <dbReference type="SAM" id="MobiDB-lite"/>
    </source>
</evidence>
<protein>
    <submittedName>
        <fullName evidence="2">NRDE family protein</fullName>
    </submittedName>
</protein>
<organism evidence="2 3">
    <name type="scientific">Fontibacter flavus</name>
    <dbReference type="NCBI Taxonomy" id="654838"/>
    <lineage>
        <taxon>Bacteria</taxon>
        <taxon>Pseudomonadati</taxon>
        <taxon>Bacteroidota</taxon>
        <taxon>Cytophagia</taxon>
        <taxon>Cytophagales</taxon>
        <taxon>Cyclobacteriaceae</taxon>
        <taxon>Fontibacter</taxon>
    </lineage>
</organism>
<dbReference type="PANTHER" id="PTHR17985:SF8">
    <property type="entry name" value="TRANSPORT AND GOLGI ORGANIZATION PROTEIN 2 HOMOLOG"/>
    <property type="match status" value="1"/>
</dbReference>
<comment type="caution">
    <text evidence="2">The sequence shown here is derived from an EMBL/GenBank/DDBJ whole genome shotgun (WGS) entry which is preliminary data.</text>
</comment>
<dbReference type="PANTHER" id="PTHR17985">
    <property type="entry name" value="SER/THR-RICH PROTEIN T10 IN DGCR REGION"/>
    <property type="match status" value="1"/>
</dbReference>
<evidence type="ECO:0000313" key="3">
    <source>
        <dbReference type="Proteomes" id="UP001589797"/>
    </source>
</evidence>
<dbReference type="Pfam" id="PF05742">
    <property type="entry name" value="TANGO2"/>
    <property type="match status" value="1"/>
</dbReference>
<keyword evidence="3" id="KW-1185">Reference proteome</keyword>
<name>A0ABV6FS54_9BACT</name>
<proteinExistence type="predicted"/>
<evidence type="ECO:0000313" key="2">
    <source>
        <dbReference type="EMBL" id="MFC0262703.1"/>
    </source>
</evidence>
<reference evidence="2 3" key="1">
    <citation type="submission" date="2024-09" db="EMBL/GenBank/DDBJ databases">
        <authorList>
            <person name="Sun Q."/>
            <person name="Mori K."/>
        </authorList>
    </citation>
    <scope>NUCLEOTIDE SEQUENCE [LARGE SCALE GENOMIC DNA]</scope>
    <source>
        <strain evidence="2 3">CCM 7650</strain>
    </source>
</reference>
<sequence>MCLLAFNWDNHPEYKFILVANRDEFFERPSAPLQLWDSGFYAGKDLRAGGTWLGMHPNGRFAAITNFRNLRNKEKYAKSRGDLVKNYLEGDMDPLSYLEEIEKEKGDYDGFNLLVGNHEGLYYLSNKTDGIQRLKPGLYGLSNSVLETPWPKLVKAKQNLHHHIQDSNFEPESLMTGQHSRETDPQEVLPDTGATPEQEKLLSAQFINVGNYYGTINSTVLLWKHTGEVEMMERKFDQVAGTHEDTVFNFKVENFLEQNHS</sequence>
<dbReference type="RefSeq" id="WP_382387147.1">
    <property type="nucleotide sequence ID" value="NZ_JBHLWI010000022.1"/>
</dbReference>